<dbReference type="Pfam" id="PF00664">
    <property type="entry name" value="ABC_membrane"/>
    <property type="match status" value="1"/>
</dbReference>
<keyword evidence="4 5" id="KW-0472">Membrane</keyword>
<dbReference type="InterPro" id="IPR036640">
    <property type="entry name" value="ABC1_TM_sf"/>
</dbReference>
<feature type="non-terminal residue" evidence="7">
    <location>
        <position position="1"/>
    </location>
</feature>
<evidence type="ECO:0000259" key="6">
    <source>
        <dbReference type="PROSITE" id="PS50929"/>
    </source>
</evidence>
<feature type="domain" description="ABC transmembrane type-1" evidence="6">
    <location>
        <begin position="1"/>
        <end position="206"/>
    </location>
</feature>
<keyword evidence="7" id="KW-0067">ATP-binding</keyword>
<evidence type="ECO:0000256" key="1">
    <source>
        <dbReference type="ARBA" id="ARBA00004651"/>
    </source>
</evidence>
<evidence type="ECO:0000256" key="3">
    <source>
        <dbReference type="ARBA" id="ARBA00022989"/>
    </source>
</evidence>
<accession>A0ABW3CE53</accession>
<dbReference type="PANTHER" id="PTHR24221">
    <property type="entry name" value="ATP-BINDING CASSETTE SUB-FAMILY B"/>
    <property type="match status" value="1"/>
</dbReference>
<feature type="transmembrane region" description="Helical" evidence="5">
    <location>
        <begin position="65"/>
        <end position="82"/>
    </location>
</feature>
<gene>
    <name evidence="7" type="ORF">ACFQ07_10845</name>
</gene>
<comment type="subcellular location">
    <subcellularLocation>
        <location evidence="1">Cell membrane</location>
        <topology evidence="1">Multi-pass membrane protein</topology>
    </subcellularLocation>
</comment>
<sequence>GLAQRWYSARVGEGLIYDLRTEVFAHVQRQPVAFFMRAQTGSLVSRLNNDVIGAQRALTTTLSSVVSNVISLVLVLITMVILSWQVTLIALLLLPVFIFPAKWVGKRLSRISREQMQLDAEMSSLMTERFNVAGAMLAKLYGRPAEEEENFSARAARVRDIGVIAAMYGRVFFTALTLVAALATAMVYGVGGLLTVEGAFQLGTLV</sequence>
<proteinExistence type="predicted"/>
<feature type="non-terminal residue" evidence="7">
    <location>
        <position position="206"/>
    </location>
</feature>
<protein>
    <submittedName>
        <fullName evidence="7">ABC transporter ATP-binding protein</fullName>
    </submittedName>
</protein>
<keyword evidence="8" id="KW-1185">Reference proteome</keyword>
<feature type="transmembrane region" description="Helical" evidence="5">
    <location>
        <begin position="88"/>
        <end position="105"/>
    </location>
</feature>
<comment type="caution">
    <text evidence="7">The sequence shown here is derived from an EMBL/GenBank/DDBJ whole genome shotgun (WGS) entry which is preliminary data.</text>
</comment>
<evidence type="ECO:0000313" key="7">
    <source>
        <dbReference type="EMBL" id="MFD0852725.1"/>
    </source>
</evidence>
<dbReference type="SUPFAM" id="SSF90123">
    <property type="entry name" value="ABC transporter transmembrane region"/>
    <property type="match status" value="1"/>
</dbReference>
<evidence type="ECO:0000256" key="2">
    <source>
        <dbReference type="ARBA" id="ARBA00022692"/>
    </source>
</evidence>
<dbReference type="GO" id="GO:0005524">
    <property type="term" value="F:ATP binding"/>
    <property type="evidence" value="ECO:0007669"/>
    <property type="project" value="UniProtKB-KW"/>
</dbReference>
<dbReference type="EMBL" id="JBHTIR010001581">
    <property type="protein sequence ID" value="MFD0852725.1"/>
    <property type="molecule type" value="Genomic_DNA"/>
</dbReference>
<feature type="transmembrane region" description="Helical" evidence="5">
    <location>
        <begin position="167"/>
        <end position="190"/>
    </location>
</feature>
<dbReference type="InterPro" id="IPR039421">
    <property type="entry name" value="Type_1_exporter"/>
</dbReference>
<dbReference type="PROSITE" id="PS50929">
    <property type="entry name" value="ABC_TM1F"/>
    <property type="match status" value="1"/>
</dbReference>
<dbReference type="Gene3D" id="1.20.1560.10">
    <property type="entry name" value="ABC transporter type 1, transmembrane domain"/>
    <property type="match status" value="1"/>
</dbReference>
<dbReference type="InterPro" id="IPR011527">
    <property type="entry name" value="ABC1_TM_dom"/>
</dbReference>
<evidence type="ECO:0000256" key="4">
    <source>
        <dbReference type="ARBA" id="ARBA00023136"/>
    </source>
</evidence>
<dbReference type="Proteomes" id="UP001597083">
    <property type="component" value="Unassembled WGS sequence"/>
</dbReference>
<evidence type="ECO:0000256" key="5">
    <source>
        <dbReference type="SAM" id="Phobius"/>
    </source>
</evidence>
<keyword evidence="3 5" id="KW-1133">Transmembrane helix</keyword>
<evidence type="ECO:0000313" key="8">
    <source>
        <dbReference type="Proteomes" id="UP001597083"/>
    </source>
</evidence>
<keyword evidence="2 5" id="KW-0812">Transmembrane</keyword>
<name>A0ABW3CE53_9ACTN</name>
<dbReference type="CDD" id="cd18550">
    <property type="entry name" value="ABC_6TM_exporter_like"/>
    <property type="match status" value="1"/>
</dbReference>
<reference evidence="8" key="1">
    <citation type="journal article" date="2019" name="Int. J. Syst. Evol. Microbiol.">
        <title>The Global Catalogue of Microorganisms (GCM) 10K type strain sequencing project: providing services to taxonomists for standard genome sequencing and annotation.</title>
        <authorList>
            <consortium name="The Broad Institute Genomics Platform"/>
            <consortium name="The Broad Institute Genome Sequencing Center for Infectious Disease"/>
            <person name="Wu L."/>
            <person name="Ma J."/>
        </authorList>
    </citation>
    <scope>NUCLEOTIDE SEQUENCE [LARGE SCALE GENOMIC DNA]</scope>
    <source>
        <strain evidence="8">JCM 31696</strain>
    </source>
</reference>
<keyword evidence="7" id="KW-0547">Nucleotide-binding</keyword>
<organism evidence="7 8">
    <name type="scientific">Actinomadura adrarensis</name>
    <dbReference type="NCBI Taxonomy" id="1819600"/>
    <lineage>
        <taxon>Bacteria</taxon>
        <taxon>Bacillati</taxon>
        <taxon>Actinomycetota</taxon>
        <taxon>Actinomycetes</taxon>
        <taxon>Streptosporangiales</taxon>
        <taxon>Thermomonosporaceae</taxon>
        <taxon>Actinomadura</taxon>
    </lineage>
</organism>
<dbReference type="PANTHER" id="PTHR24221:SF654">
    <property type="entry name" value="ATP-BINDING CASSETTE SUB-FAMILY B MEMBER 6"/>
    <property type="match status" value="1"/>
</dbReference>